<keyword evidence="1" id="KW-0472">Membrane</keyword>
<feature type="transmembrane region" description="Helical" evidence="1">
    <location>
        <begin position="55"/>
        <end position="76"/>
    </location>
</feature>
<feature type="transmembrane region" description="Helical" evidence="1">
    <location>
        <begin position="96"/>
        <end position="113"/>
    </location>
</feature>
<dbReference type="EMBL" id="BAAANV010000007">
    <property type="protein sequence ID" value="GAA1531748.1"/>
    <property type="molecule type" value="Genomic_DNA"/>
</dbReference>
<evidence type="ECO:0000313" key="3">
    <source>
        <dbReference type="Proteomes" id="UP001501288"/>
    </source>
</evidence>
<feature type="transmembrane region" description="Helical" evidence="1">
    <location>
        <begin position="119"/>
        <end position="138"/>
    </location>
</feature>
<protein>
    <recommendedName>
        <fullName evidence="4">DUF3040 domain-containing protein</fullName>
    </recommendedName>
</protein>
<keyword evidence="1" id="KW-0812">Transmembrane</keyword>
<evidence type="ECO:0000256" key="1">
    <source>
        <dbReference type="SAM" id="Phobius"/>
    </source>
</evidence>
<name>A0ABN2B2A2_9MICO</name>
<comment type="caution">
    <text evidence="2">The sequence shown here is derived from an EMBL/GenBank/DDBJ whole genome shotgun (WGS) entry which is preliminary data.</text>
</comment>
<gene>
    <name evidence="2" type="ORF">GCM10009762_02390</name>
</gene>
<dbReference type="RefSeq" id="WP_346029424.1">
    <property type="nucleotide sequence ID" value="NZ_BAAANV010000007.1"/>
</dbReference>
<accession>A0ABN2B2A2</accession>
<proteinExistence type="predicted"/>
<feature type="transmembrane region" description="Helical" evidence="1">
    <location>
        <begin position="30"/>
        <end position="49"/>
    </location>
</feature>
<keyword evidence="1" id="KW-1133">Transmembrane helix</keyword>
<organism evidence="2 3">
    <name type="scientific">Dermacoccus barathri</name>
    <dbReference type="NCBI Taxonomy" id="322601"/>
    <lineage>
        <taxon>Bacteria</taxon>
        <taxon>Bacillati</taxon>
        <taxon>Actinomycetota</taxon>
        <taxon>Actinomycetes</taxon>
        <taxon>Micrococcales</taxon>
        <taxon>Dermacoccaceae</taxon>
        <taxon>Dermacoccus</taxon>
    </lineage>
</organism>
<evidence type="ECO:0008006" key="4">
    <source>
        <dbReference type="Google" id="ProtNLM"/>
    </source>
</evidence>
<keyword evidence="3" id="KW-1185">Reference proteome</keyword>
<evidence type="ECO:0000313" key="2">
    <source>
        <dbReference type="EMBL" id="GAA1531748.1"/>
    </source>
</evidence>
<dbReference type="Proteomes" id="UP001501288">
    <property type="component" value="Unassembled WGS sequence"/>
</dbReference>
<reference evidence="2 3" key="1">
    <citation type="journal article" date="2019" name="Int. J. Syst. Evol. Microbiol.">
        <title>The Global Catalogue of Microorganisms (GCM) 10K type strain sequencing project: providing services to taxonomists for standard genome sequencing and annotation.</title>
        <authorList>
            <consortium name="The Broad Institute Genomics Platform"/>
            <consortium name="The Broad Institute Genome Sequencing Center for Infectious Disease"/>
            <person name="Wu L."/>
            <person name="Ma J."/>
        </authorList>
    </citation>
    <scope>NUCLEOTIDE SEQUENCE [LARGE SCALE GENOMIC DNA]</scope>
    <source>
        <strain evidence="2 3">JCM 14588</strain>
    </source>
</reference>
<sequence>MEIHMEAQEALRDVQLTRERTADRLVTPRWYHPTLGLAVAAVCLAVGLGTSPTGVAVMLVVCLLAVATMGALVRTYRDRTNVWVGPAQARGSARHWWIGYVVVLVACMAVAVLRGTFDWSYGVNVVAAAVAFVATVVMGRRVDEALRDGIRSGGVQAASR</sequence>